<evidence type="ECO:0000256" key="1">
    <source>
        <dbReference type="SAM" id="SignalP"/>
    </source>
</evidence>
<gene>
    <name evidence="2" type="ORF">KHLLAP_LOCUS12699</name>
</gene>
<proteinExistence type="predicted"/>
<name>A0AAI8YPJ8_9PEZI</name>
<keyword evidence="1" id="KW-0732">Signal</keyword>
<dbReference type="AlphaFoldDB" id="A0AAI8YPJ8"/>
<feature type="chain" id="PRO_5042467108" evidence="1">
    <location>
        <begin position="23"/>
        <end position="234"/>
    </location>
</feature>
<organism evidence="2 3">
    <name type="scientific">Anthostomella pinea</name>
    <dbReference type="NCBI Taxonomy" id="933095"/>
    <lineage>
        <taxon>Eukaryota</taxon>
        <taxon>Fungi</taxon>
        <taxon>Dikarya</taxon>
        <taxon>Ascomycota</taxon>
        <taxon>Pezizomycotina</taxon>
        <taxon>Sordariomycetes</taxon>
        <taxon>Xylariomycetidae</taxon>
        <taxon>Xylariales</taxon>
        <taxon>Xylariaceae</taxon>
        <taxon>Anthostomella</taxon>
    </lineage>
</organism>
<evidence type="ECO:0000313" key="3">
    <source>
        <dbReference type="Proteomes" id="UP001295740"/>
    </source>
</evidence>
<evidence type="ECO:0000313" key="2">
    <source>
        <dbReference type="EMBL" id="CAJ2512231.1"/>
    </source>
</evidence>
<comment type="caution">
    <text evidence="2">The sequence shown here is derived from an EMBL/GenBank/DDBJ whole genome shotgun (WGS) entry which is preliminary data.</text>
</comment>
<accession>A0AAI8YPJ8</accession>
<dbReference type="EMBL" id="CAUWAG010000019">
    <property type="protein sequence ID" value="CAJ2512231.1"/>
    <property type="molecule type" value="Genomic_DNA"/>
</dbReference>
<feature type="signal peptide" evidence="1">
    <location>
        <begin position="1"/>
        <end position="22"/>
    </location>
</feature>
<dbReference type="Proteomes" id="UP001295740">
    <property type="component" value="Unassembled WGS sequence"/>
</dbReference>
<protein>
    <submittedName>
        <fullName evidence="2">Uu.00g052460.m01.CDS01</fullName>
    </submittedName>
</protein>
<keyword evidence="3" id="KW-1185">Reference proteome</keyword>
<reference evidence="2" key="1">
    <citation type="submission" date="2023-10" db="EMBL/GenBank/DDBJ databases">
        <authorList>
            <person name="Hackl T."/>
        </authorList>
    </citation>
    <scope>NUCLEOTIDE SEQUENCE</scope>
</reference>
<sequence>MAVLKLTLNLALTLLPLCKSAALPESLARPPQAPSLAQADDLAPPICYNGNTALQFPQPPVEGFIQQFCNDLSWLAKYTLASPVSQGSGVTHDGKTKVVGINKPYTIDSLPGYLWLGILFDKTASPCAGTRLRTVLNGCQTNTITAKTGGELHDGCAVFAVQRTTGTEPWNPWFPQDMEDFLCRETNPFLGLGDDLKGSCTCWYNAYPGLVDYFKKPIGGCDASKVNKGDLVRN</sequence>